<gene>
    <name evidence="3" type="primary">fadD_2</name>
    <name evidence="3" type="ORF">SDC9_39615</name>
</gene>
<dbReference type="Pfam" id="PF13193">
    <property type="entry name" value="AMP-binding_C"/>
    <property type="match status" value="1"/>
</dbReference>
<comment type="caution">
    <text evidence="3">The sequence shown here is derived from an EMBL/GenBank/DDBJ whole genome shotgun (WGS) entry which is preliminary data.</text>
</comment>
<dbReference type="EMBL" id="VSSQ01000393">
    <property type="protein sequence ID" value="MPL93484.1"/>
    <property type="molecule type" value="Genomic_DNA"/>
</dbReference>
<feature type="domain" description="AMP-dependent synthetase/ligase" evidence="1">
    <location>
        <begin position="28"/>
        <end position="413"/>
    </location>
</feature>
<dbReference type="Pfam" id="PF00501">
    <property type="entry name" value="AMP-binding"/>
    <property type="match status" value="1"/>
</dbReference>
<name>A0A644VPZ0_9ZZZZ</name>
<evidence type="ECO:0000259" key="2">
    <source>
        <dbReference type="Pfam" id="PF13193"/>
    </source>
</evidence>
<sequence length="568" mass="63123">MTLHYSEENKRSLYEGLLCGFKRAGERSPAAAFYGRHISFKQFMDEVHAVAAALVKHGVQKGDYVTIFLPNIPQGVLAIYAVNRIGAICNMVHPLSAQEDVDYAIKLTESKIVLACEVNEGLLSGKNIEVIRCRTSGYFPSSPKGFVLDKGFRFVMRKYPKAQNTANITLWTDLLEEGKKLLKEGFQLPADDVKADETAVIMYTGGTTGDSKGVMLSNYAVNSMSIQLLIDIGDGKTDVGDGFLAILPIFHAFGLAVSVHAPLISGMKLVLIPRFDPKGCAQQIFSEDVLFLPGVPALFERMYPYFENKDLSRMKLMVSGGDRVSEELANKYNVLLKKSKADILFRTGYGLTEACGACSLVANEYEKLPTGCVGSPVTGTKVCVVKPGTTEVVPDGVEGELCFLGPSVMKGYYKNEEATKDVLRLHDDGNVWLHTGDLVVIRKDGNICFRSRHKRLVKVNGYNVYPTLIEETMQNHPDIKQVCAVATPWKLDRKIKLFVVPEKPLGSFDAAEEEKILIEYAKEQMNRWSVPVMVEFVADLPMTKFNKIDYRLLEKQELSRANEKKLAE</sequence>
<dbReference type="SUPFAM" id="SSF56801">
    <property type="entry name" value="Acetyl-CoA synthetase-like"/>
    <property type="match status" value="1"/>
</dbReference>
<dbReference type="AlphaFoldDB" id="A0A644VPZ0"/>
<dbReference type="InterPro" id="IPR025110">
    <property type="entry name" value="AMP-bd_C"/>
</dbReference>
<protein>
    <submittedName>
        <fullName evidence="3">Long-chain-fatty-acid--CoA ligase</fullName>
        <ecNumber evidence="3">6.2.1.3</ecNumber>
    </submittedName>
</protein>
<dbReference type="InterPro" id="IPR042099">
    <property type="entry name" value="ANL_N_sf"/>
</dbReference>
<reference evidence="3" key="1">
    <citation type="submission" date="2019-08" db="EMBL/GenBank/DDBJ databases">
        <authorList>
            <person name="Kucharzyk K."/>
            <person name="Murdoch R.W."/>
            <person name="Higgins S."/>
            <person name="Loffler F."/>
        </authorList>
    </citation>
    <scope>NUCLEOTIDE SEQUENCE</scope>
</reference>
<proteinExistence type="predicted"/>
<dbReference type="Gene3D" id="3.30.300.30">
    <property type="match status" value="1"/>
</dbReference>
<dbReference type="InterPro" id="IPR020845">
    <property type="entry name" value="AMP-binding_CS"/>
</dbReference>
<dbReference type="EC" id="6.2.1.3" evidence="3"/>
<dbReference type="GO" id="GO:0004467">
    <property type="term" value="F:long-chain fatty acid-CoA ligase activity"/>
    <property type="evidence" value="ECO:0007669"/>
    <property type="project" value="UniProtKB-EC"/>
</dbReference>
<dbReference type="Gene3D" id="3.40.50.12780">
    <property type="entry name" value="N-terminal domain of ligase-like"/>
    <property type="match status" value="1"/>
</dbReference>
<dbReference type="InterPro" id="IPR050237">
    <property type="entry name" value="ATP-dep_AMP-bd_enzyme"/>
</dbReference>
<accession>A0A644VPZ0</accession>
<organism evidence="3">
    <name type="scientific">bioreactor metagenome</name>
    <dbReference type="NCBI Taxonomy" id="1076179"/>
    <lineage>
        <taxon>unclassified sequences</taxon>
        <taxon>metagenomes</taxon>
        <taxon>ecological metagenomes</taxon>
    </lineage>
</organism>
<dbReference type="PROSITE" id="PS00455">
    <property type="entry name" value="AMP_BINDING"/>
    <property type="match status" value="1"/>
</dbReference>
<dbReference type="InterPro" id="IPR000873">
    <property type="entry name" value="AMP-dep_synth/lig_dom"/>
</dbReference>
<dbReference type="PANTHER" id="PTHR43767:SF1">
    <property type="entry name" value="NONRIBOSOMAL PEPTIDE SYNTHASE PES1 (EUROFUNG)-RELATED"/>
    <property type="match status" value="1"/>
</dbReference>
<keyword evidence="3" id="KW-0436">Ligase</keyword>
<dbReference type="PANTHER" id="PTHR43767">
    <property type="entry name" value="LONG-CHAIN-FATTY-ACID--COA LIGASE"/>
    <property type="match status" value="1"/>
</dbReference>
<feature type="domain" description="AMP-binding enzyme C-terminal" evidence="2">
    <location>
        <begin position="469"/>
        <end position="544"/>
    </location>
</feature>
<evidence type="ECO:0000259" key="1">
    <source>
        <dbReference type="Pfam" id="PF00501"/>
    </source>
</evidence>
<evidence type="ECO:0000313" key="3">
    <source>
        <dbReference type="EMBL" id="MPL93484.1"/>
    </source>
</evidence>
<dbReference type="InterPro" id="IPR045851">
    <property type="entry name" value="AMP-bd_C_sf"/>
</dbReference>